<dbReference type="VEuPathDB" id="FungiDB:SeMB42_g05811"/>
<organism evidence="9 10">
    <name type="scientific">Synchytrium endobioticum</name>
    <dbReference type="NCBI Taxonomy" id="286115"/>
    <lineage>
        <taxon>Eukaryota</taxon>
        <taxon>Fungi</taxon>
        <taxon>Fungi incertae sedis</taxon>
        <taxon>Chytridiomycota</taxon>
        <taxon>Chytridiomycota incertae sedis</taxon>
        <taxon>Chytridiomycetes</taxon>
        <taxon>Synchytriales</taxon>
        <taxon>Synchytriaceae</taxon>
        <taxon>Synchytrium</taxon>
    </lineage>
</organism>
<feature type="region of interest" description="Disordered" evidence="7">
    <location>
        <begin position="273"/>
        <end position="295"/>
    </location>
</feature>
<name>A0A507D3Q3_9FUNG</name>
<dbReference type="OrthoDB" id="418242at2759"/>
<dbReference type="GO" id="GO:0034087">
    <property type="term" value="P:establishment of mitotic sister chromatid cohesion"/>
    <property type="evidence" value="ECO:0007669"/>
    <property type="project" value="TreeGrafter"/>
</dbReference>
<proteinExistence type="inferred from homology"/>
<evidence type="ECO:0000256" key="4">
    <source>
        <dbReference type="ARBA" id="ARBA00023242"/>
    </source>
</evidence>
<dbReference type="InterPro" id="IPR011989">
    <property type="entry name" value="ARM-like"/>
</dbReference>
<feature type="compositionally biased region" description="Low complexity" evidence="7">
    <location>
        <begin position="1649"/>
        <end position="1659"/>
    </location>
</feature>
<gene>
    <name evidence="9" type="ORF">SeLEV6574_g03581</name>
</gene>
<dbReference type="GO" id="GO:0003682">
    <property type="term" value="F:chromatin binding"/>
    <property type="evidence" value="ECO:0007669"/>
    <property type="project" value="TreeGrafter"/>
</dbReference>
<evidence type="ECO:0000256" key="2">
    <source>
        <dbReference type="ARBA" id="ARBA00009252"/>
    </source>
</evidence>
<dbReference type="GO" id="GO:0071169">
    <property type="term" value="P:establishment of protein localization to chromatin"/>
    <property type="evidence" value="ECO:0007669"/>
    <property type="project" value="TreeGrafter"/>
</dbReference>
<evidence type="ECO:0000313" key="9">
    <source>
        <dbReference type="EMBL" id="TPX45888.1"/>
    </source>
</evidence>
<dbReference type="Gene3D" id="1.25.10.10">
    <property type="entry name" value="Leucine-rich Repeat Variant"/>
    <property type="match status" value="1"/>
</dbReference>
<reference evidence="9 10" key="1">
    <citation type="journal article" date="2019" name="Sci. Rep.">
        <title>Comparative genomics of chytrid fungi reveal insights into the obligate biotrophic and pathogenic lifestyle of Synchytrium endobioticum.</title>
        <authorList>
            <person name="van de Vossenberg B.T.L.H."/>
            <person name="Warris S."/>
            <person name="Nguyen H.D.T."/>
            <person name="van Gent-Pelzer M.P.E."/>
            <person name="Joly D.L."/>
            <person name="van de Geest H.C."/>
            <person name="Bonants P.J.M."/>
            <person name="Smith D.S."/>
            <person name="Levesque C.A."/>
            <person name="van der Lee T.A.J."/>
        </authorList>
    </citation>
    <scope>NUCLEOTIDE SEQUENCE [LARGE SCALE GENOMIC DNA]</scope>
    <source>
        <strain evidence="9 10">LEV6574</strain>
    </source>
</reference>
<evidence type="ECO:0000256" key="3">
    <source>
        <dbReference type="ARBA" id="ARBA00022737"/>
    </source>
</evidence>
<dbReference type="GO" id="GO:0010468">
    <property type="term" value="P:regulation of gene expression"/>
    <property type="evidence" value="ECO:0007669"/>
    <property type="project" value="InterPro"/>
</dbReference>
<feature type="region of interest" description="Disordered" evidence="7">
    <location>
        <begin position="952"/>
        <end position="974"/>
    </location>
</feature>
<feature type="domain" description="Sister chromatid cohesion C-terminal" evidence="8">
    <location>
        <begin position="1328"/>
        <end position="1502"/>
    </location>
</feature>
<dbReference type="GO" id="GO:1990414">
    <property type="term" value="P:replication-born double-strand break repair via sister chromatid exchange"/>
    <property type="evidence" value="ECO:0007669"/>
    <property type="project" value="TreeGrafter"/>
</dbReference>
<dbReference type="Pfam" id="PF12765">
    <property type="entry name" value="Cohesin_HEAT"/>
    <property type="match status" value="1"/>
</dbReference>
<feature type="compositionally biased region" description="Basic and acidic residues" evidence="7">
    <location>
        <begin position="1298"/>
        <end position="1307"/>
    </location>
</feature>
<evidence type="ECO:0000256" key="5">
    <source>
        <dbReference type="ARBA" id="ARBA00023306"/>
    </source>
</evidence>
<feature type="compositionally biased region" description="Polar residues" evidence="7">
    <location>
        <begin position="121"/>
        <end position="141"/>
    </location>
</feature>
<evidence type="ECO:0000259" key="8">
    <source>
        <dbReference type="Pfam" id="PF12830"/>
    </source>
</evidence>
<feature type="compositionally biased region" description="Acidic residues" evidence="7">
    <location>
        <begin position="1709"/>
        <end position="1720"/>
    </location>
</feature>
<keyword evidence="4 6" id="KW-0539">Nucleus</keyword>
<dbReference type="InterPro" id="IPR026003">
    <property type="entry name" value="Cohesin_HEAT"/>
</dbReference>
<feature type="region of interest" description="Disordered" evidence="7">
    <location>
        <begin position="106"/>
        <end position="166"/>
    </location>
</feature>
<evidence type="ECO:0000256" key="6">
    <source>
        <dbReference type="RuleBase" id="RU364107"/>
    </source>
</evidence>
<dbReference type="PANTHER" id="PTHR21704:SF18">
    <property type="entry name" value="NIPPED-B-LIKE PROTEIN"/>
    <property type="match status" value="1"/>
</dbReference>
<dbReference type="Proteomes" id="UP000320475">
    <property type="component" value="Unassembled WGS sequence"/>
</dbReference>
<evidence type="ECO:0000256" key="7">
    <source>
        <dbReference type="SAM" id="MobiDB-lite"/>
    </source>
</evidence>
<dbReference type="GO" id="GO:0140588">
    <property type="term" value="P:chromatin looping"/>
    <property type="evidence" value="ECO:0007669"/>
    <property type="project" value="InterPro"/>
</dbReference>
<feature type="region of interest" description="Disordered" evidence="7">
    <location>
        <begin position="1111"/>
        <end position="1134"/>
    </location>
</feature>
<dbReference type="GO" id="GO:0061775">
    <property type="term" value="F:cohesin loader activity"/>
    <property type="evidence" value="ECO:0007669"/>
    <property type="project" value="InterPro"/>
</dbReference>
<feature type="region of interest" description="Disordered" evidence="7">
    <location>
        <begin position="1643"/>
        <end position="1720"/>
    </location>
</feature>
<protein>
    <recommendedName>
        <fullName evidence="6">Sister chromatid cohesion protein</fullName>
    </recommendedName>
</protein>
<keyword evidence="3 6" id="KW-0677">Repeat</keyword>
<dbReference type="PANTHER" id="PTHR21704">
    <property type="entry name" value="NIPPED-B-LIKE PROTEIN DELANGIN SCC2-RELATED"/>
    <property type="match status" value="1"/>
</dbReference>
<evidence type="ECO:0000256" key="1">
    <source>
        <dbReference type="ARBA" id="ARBA00004123"/>
    </source>
</evidence>
<sequence length="1720" mass="189870">MTDPTADALKRQGVTTMASCVAVLPDLTDLFPTFSIILEPTAIHVPAISKISSISPPLINDDVLLRPRFLNSWKHHAEGIATALEASSAALYDQFINGLQADHRKSSTNNVITPDPPGFSPLSTIRPTSDSDNAAQSSIKNSSKRSRGSAPDNAKKKRRRTLDDDGKSWQGYLSKCCTWIPEILQHYEDKSEGLYENSLLSRSMISKLSRALTRITDAGKFSCLSEELDEGSLEQLVNILMERVRSAEDIQLRFIRQLKDEFTSKSSINMEDVSGHLDSDEELESEGVCRPEKANSSHCDRKQIDLIGAGLEAASLYLSILCADTTDKSLQSEDWIGSITNLIKCQIVDNLHALSRLFTLDDHADFDDTFVKDISSICSLCADVINRLGALLSVVKLDDSLVAPMVTAAYNAFLIDCESVATVDALQVKAASLLRATYAQFPSQRDDVLEYVAAIFTHMTSTPKAPRHYRLTNGKKIHMVSALVMLITQSPVVSSALVDGLKKIVTSINKGIDMQAVDDTRYIKDISELLTSECIKPSKIAVYTILGFLMQKSLPSNLELDKKDKPKRTKDSINTEKEYATIFDQFLQDIWVALETVEFPSALMLADAVGRLMIKVLESPAKSSSSTDQSNALDKLAQLTARLGLVLSAGAKDRIDEDIVSGARQHVISHLMESEDNDSVVAAKYWITNWSATMVSNRDLESVKNDAIFLISNKSAMIEHSPCGADHLATSLRIVVRGMAPFLLYESFVHKVLICLQSDLAGVRSKALRVLGVIAGADPRMLTNPKVKRVMEERLTDSSPSVRDAALDFLGKYIGGAADVTIIRHYYPIIENRMLDVALAVRKRMLKLSREMFMSVYNNGEGDDQHILVDIGCKLLSRLEDSEETVQETAVKTLTEMWLLPLHGLSMQKLSRRNEVISRMKVIRDTISKSRQTESLFSDMLNRLLKIKMEESGRVHDSSSSKSSSKKPGSQTKSSSASAAVCQVVGLLSECVVDSTVTELANGDDLEVSRSSLSLLYCLSQHTYNGIIGQVIALSRYLTSTADQRITTLILSILSNVLPHLVDPDVNAMAVLEAELTGLLSKSVISSTTTSHFDRLVIPLVKTLGIIQRGLSSSSSSSNTKVGSGLDSSNNNSSSSVEQIKRSAMICGFLVEHVDFDDLARSGRLSETLVNRLRAVVSQSSHLAFGPQPGQMISTVSDAVYVPLLKLCQSELVDISRHGFLAMTRLLLTKPRMLQYETSRTLIDKIFAGDDLMMKSELLKFFVEFLQKDHGFSQLQSPTRHGHILQQASHGSNSLETGHGDQDQEQPRDETIHKLIGNHEQMTDYGVSSWLMQTYIQQIINCILKGDDTLLVSAFETVILTVKQGLVHPLLCLPVLVVMQSCSEIVIRNRAHVLHMELAEKHPGMMGSKNLEAVKVVYEYWSRKHAQLDNCSDAPLSLFYTVVQGLKRNVRNDFLKGLVTLFDAKSDKQNIPFLRFVAENLALLPYKTVEEVICFITNADRILGVAGESCLKWIDNMPSSYESTESQGELHRVATSSLSMSMLLVAKVHAQKVYGITSATKVKDGIGKAAERPVSIQPNLLPFNWHQLKYATLSMMDVDALQEQCSIFTALMNEVTSLDPSTEPGGDDLHLEVANATDVDTPATINYVNSPSNNNIPPSDVKKGKKRSLDTKPSPRGPRSSRKSRKSIAGYGSTIGRRRKHRFDHDSSSEDEYEDDDFVL</sequence>
<keyword evidence="5 6" id="KW-0131">Cell cycle</keyword>
<comment type="caution">
    <text evidence="9">The sequence shown here is derived from an EMBL/GenBank/DDBJ whole genome shotgun (WGS) entry which is preliminary data.</text>
</comment>
<dbReference type="Pfam" id="PF12830">
    <property type="entry name" value="Nipped-B_C"/>
    <property type="match status" value="1"/>
</dbReference>
<dbReference type="InterPro" id="IPR024986">
    <property type="entry name" value="Nipped-B_C"/>
</dbReference>
<dbReference type="InterPro" id="IPR016024">
    <property type="entry name" value="ARM-type_fold"/>
</dbReference>
<comment type="subcellular location">
    <subcellularLocation>
        <location evidence="1 6">Nucleus</location>
    </subcellularLocation>
</comment>
<evidence type="ECO:0000313" key="10">
    <source>
        <dbReference type="Proteomes" id="UP000320475"/>
    </source>
</evidence>
<feature type="compositionally biased region" description="Polar residues" evidence="7">
    <location>
        <begin position="1286"/>
        <end position="1296"/>
    </location>
</feature>
<comment type="similarity">
    <text evidence="2 6">Belongs to the SCC2/Nipped-B family.</text>
</comment>
<dbReference type="VEuPathDB" id="FungiDB:SeMB42_g05810"/>
<dbReference type="GO" id="GO:0090694">
    <property type="term" value="C:Scc2-Scc4 cohesin loading complex"/>
    <property type="evidence" value="ECO:0007669"/>
    <property type="project" value="TreeGrafter"/>
</dbReference>
<feature type="compositionally biased region" description="Low complexity" evidence="7">
    <location>
        <begin position="960"/>
        <end position="974"/>
    </location>
</feature>
<feature type="region of interest" description="Disordered" evidence="7">
    <location>
        <begin position="1286"/>
        <end position="1307"/>
    </location>
</feature>
<dbReference type="InterPro" id="IPR033031">
    <property type="entry name" value="Scc2/Nipped-B"/>
</dbReference>
<dbReference type="EMBL" id="QEAM01000124">
    <property type="protein sequence ID" value="TPX45888.1"/>
    <property type="molecule type" value="Genomic_DNA"/>
</dbReference>
<dbReference type="SUPFAM" id="SSF48371">
    <property type="entry name" value="ARM repeat"/>
    <property type="match status" value="1"/>
</dbReference>
<accession>A0A507D3Q3</accession>